<keyword evidence="2" id="KW-1185">Reference proteome</keyword>
<comment type="caution">
    <text evidence="1">The sequence shown here is derived from an EMBL/GenBank/DDBJ whole genome shotgun (WGS) entry which is preliminary data.</text>
</comment>
<dbReference type="PANTHER" id="PTHR11941:SF75">
    <property type="entry name" value="ENOYL-COA HYDRATASE_ISOMERASE FAMILY PROTEIN"/>
    <property type="match status" value="1"/>
</dbReference>
<evidence type="ECO:0000313" key="1">
    <source>
        <dbReference type="EMBL" id="MFC4160501.1"/>
    </source>
</evidence>
<dbReference type="Proteomes" id="UP001595791">
    <property type="component" value="Unassembled WGS sequence"/>
</dbReference>
<dbReference type="CDD" id="cd06558">
    <property type="entry name" value="crotonase-like"/>
    <property type="match status" value="1"/>
</dbReference>
<gene>
    <name evidence="1" type="ORF">ACFOW7_14255</name>
</gene>
<reference evidence="2" key="1">
    <citation type="journal article" date="2019" name="Int. J. Syst. Evol. Microbiol.">
        <title>The Global Catalogue of Microorganisms (GCM) 10K type strain sequencing project: providing services to taxonomists for standard genome sequencing and annotation.</title>
        <authorList>
            <consortium name="The Broad Institute Genomics Platform"/>
            <consortium name="The Broad Institute Genome Sequencing Center for Infectious Disease"/>
            <person name="Wu L."/>
            <person name="Ma J."/>
        </authorList>
    </citation>
    <scope>NUCLEOTIDE SEQUENCE [LARGE SCALE GENOMIC DNA]</scope>
    <source>
        <strain evidence="2">LMG 29894</strain>
    </source>
</reference>
<dbReference type="InterPro" id="IPR029045">
    <property type="entry name" value="ClpP/crotonase-like_dom_sf"/>
</dbReference>
<evidence type="ECO:0000313" key="2">
    <source>
        <dbReference type="Proteomes" id="UP001595791"/>
    </source>
</evidence>
<proteinExistence type="predicted"/>
<dbReference type="EMBL" id="JBHSBU010000001">
    <property type="protein sequence ID" value="MFC4160501.1"/>
    <property type="molecule type" value="Genomic_DNA"/>
</dbReference>
<name>A0ABV8MU36_9NEIS</name>
<dbReference type="Pfam" id="PF00378">
    <property type="entry name" value="ECH_1"/>
    <property type="match status" value="1"/>
</dbReference>
<organism evidence="1 2">
    <name type="scientific">Chitinimonas lacunae</name>
    <dbReference type="NCBI Taxonomy" id="1963018"/>
    <lineage>
        <taxon>Bacteria</taxon>
        <taxon>Pseudomonadati</taxon>
        <taxon>Pseudomonadota</taxon>
        <taxon>Betaproteobacteria</taxon>
        <taxon>Neisseriales</taxon>
        <taxon>Chitinibacteraceae</taxon>
        <taxon>Chitinimonas</taxon>
    </lineage>
</organism>
<dbReference type="Gene3D" id="3.90.226.10">
    <property type="entry name" value="2-enoyl-CoA Hydratase, Chain A, domain 1"/>
    <property type="match status" value="1"/>
</dbReference>
<protein>
    <submittedName>
        <fullName evidence="1">Enoyl-CoA hydratase/isomerase family protein</fullName>
    </submittedName>
</protein>
<accession>A0ABV8MU36</accession>
<dbReference type="SUPFAM" id="SSF52096">
    <property type="entry name" value="ClpP/crotonase"/>
    <property type="match status" value="1"/>
</dbReference>
<sequence length="222" mass="24488">MAAIQLDRDGAVWTLTLANGENRLDDEVLTQWHAALDTVVAEPGNGALVITSADPKFWSNGIDLKFIESSGGIPFLMQEFVPRVDRLLRRLALFELPTVAALGGHTYAGGALLASACDFRVMRSDRGWFCFPEIDLKLPLTETMVEVIRLLPNPQLGWEMAMTGRPVGGDEAARLGLVDEAVAGEEVLAAALVRARELAKKDRQTYATIKRRWRRDMAALDR</sequence>
<dbReference type="InterPro" id="IPR001753">
    <property type="entry name" value="Enoyl-CoA_hydra/iso"/>
</dbReference>
<dbReference type="RefSeq" id="WP_378165405.1">
    <property type="nucleotide sequence ID" value="NZ_JBHSBU010000001.1"/>
</dbReference>
<dbReference type="PANTHER" id="PTHR11941">
    <property type="entry name" value="ENOYL-COA HYDRATASE-RELATED"/>
    <property type="match status" value="1"/>
</dbReference>